<dbReference type="Proteomes" id="UP001500711">
    <property type="component" value="Unassembled WGS sequence"/>
</dbReference>
<dbReference type="InterPro" id="IPR007527">
    <property type="entry name" value="Znf_SWIM"/>
</dbReference>
<proteinExistence type="predicted"/>
<keyword evidence="4" id="KW-1185">Reference proteome</keyword>
<accession>A0ABP7C1J5</accession>
<evidence type="ECO:0000313" key="3">
    <source>
        <dbReference type="EMBL" id="GAA3676686.1"/>
    </source>
</evidence>
<dbReference type="PROSITE" id="PS50966">
    <property type="entry name" value="ZF_SWIM"/>
    <property type="match status" value="1"/>
</dbReference>
<name>A0ABP7C1J5_9PSEU</name>
<sequence length="289" mass="30778">MDVPVAVKLDAESLLNAVGQDLGARGRELAVRDVVADGGGASGVADGRHVWVGVVNGELIGECDCLAGELCAHGVAVVLAAVEAGVVFESLPPAEKASPEKQRFTTAAARLGRRELVELVAEHAVGDRRLATRLMVAAGELGAPSDDEIAVVHRILVDARRLPDGHARWELRDLLDAGRDMVTELEVLALRPVNDGVLDLADEAASVWSSFLTALREAWDVDPQPISDGLAAVHVQLYEASRVAPADLAGRLAVLYADLADDPFLDVPEAYRYVLGDEGIDEFWDQAEE</sequence>
<evidence type="ECO:0000259" key="2">
    <source>
        <dbReference type="PROSITE" id="PS50966"/>
    </source>
</evidence>
<comment type="caution">
    <text evidence="3">The sequence shown here is derived from an EMBL/GenBank/DDBJ whole genome shotgun (WGS) entry which is preliminary data.</text>
</comment>
<dbReference type="EMBL" id="BAABBE010000031">
    <property type="protein sequence ID" value="GAA3676686.1"/>
    <property type="molecule type" value="Genomic_DNA"/>
</dbReference>
<keyword evidence="1" id="KW-0479">Metal-binding</keyword>
<organism evidence="3 4">
    <name type="scientific">Lentzea roselyniae</name>
    <dbReference type="NCBI Taxonomy" id="531940"/>
    <lineage>
        <taxon>Bacteria</taxon>
        <taxon>Bacillati</taxon>
        <taxon>Actinomycetota</taxon>
        <taxon>Actinomycetes</taxon>
        <taxon>Pseudonocardiales</taxon>
        <taxon>Pseudonocardiaceae</taxon>
        <taxon>Lentzea</taxon>
    </lineage>
</organism>
<evidence type="ECO:0000313" key="4">
    <source>
        <dbReference type="Proteomes" id="UP001500711"/>
    </source>
</evidence>
<keyword evidence="1" id="KW-0863">Zinc-finger</keyword>
<keyword evidence="1" id="KW-0862">Zinc</keyword>
<evidence type="ECO:0000256" key="1">
    <source>
        <dbReference type="PROSITE-ProRule" id="PRU00325"/>
    </source>
</evidence>
<feature type="domain" description="SWIM-type" evidence="2">
    <location>
        <begin position="48"/>
        <end position="82"/>
    </location>
</feature>
<gene>
    <name evidence="3" type="ORF">GCM10022267_74470</name>
</gene>
<protein>
    <recommendedName>
        <fullName evidence="2">SWIM-type domain-containing protein</fullName>
    </recommendedName>
</protein>
<reference evidence="4" key="1">
    <citation type="journal article" date="2019" name="Int. J. Syst. Evol. Microbiol.">
        <title>The Global Catalogue of Microorganisms (GCM) 10K type strain sequencing project: providing services to taxonomists for standard genome sequencing and annotation.</title>
        <authorList>
            <consortium name="The Broad Institute Genomics Platform"/>
            <consortium name="The Broad Institute Genome Sequencing Center for Infectious Disease"/>
            <person name="Wu L."/>
            <person name="Ma J."/>
        </authorList>
    </citation>
    <scope>NUCLEOTIDE SEQUENCE [LARGE SCALE GENOMIC DNA]</scope>
    <source>
        <strain evidence="4">JCM 17494</strain>
    </source>
</reference>